<dbReference type="EMBL" id="AP024488">
    <property type="protein sequence ID" value="BCS98169.1"/>
    <property type="molecule type" value="Genomic_DNA"/>
</dbReference>
<organism evidence="2 3">
    <name type="scientific">Desulfoluna limicola</name>
    <dbReference type="NCBI Taxonomy" id="2810562"/>
    <lineage>
        <taxon>Bacteria</taxon>
        <taxon>Pseudomonadati</taxon>
        <taxon>Thermodesulfobacteriota</taxon>
        <taxon>Desulfobacteria</taxon>
        <taxon>Desulfobacterales</taxon>
        <taxon>Desulfolunaceae</taxon>
        <taxon>Desulfoluna</taxon>
    </lineage>
</organism>
<dbReference type="Proteomes" id="UP001320148">
    <property type="component" value="Chromosome"/>
</dbReference>
<name>A0ABM7PM50_9BACT</name>
<gene>
    <name evidence="2" type="ORF">DSLASN_38010</name>
</gene>
<accession>A0ABM7PM50</accession>
<feature type="compositionally biased region" description="Low complexity" evidence="1">
    <location>
        <begin position="161"/>
        <end position="171"/>
    </location>
</feature>
<evidence type="ECO:0000313" key="2">
    <source>
        <dbReference type="EMBL" id="BCS98169.1"/>
    </source>
</evidence>
<evidence type="ECO:0000313" key="3">
    <source>
        <dbReference type="Proteomes" id="UP001320148"/>
    </source>
</evidence>
<evidence type="ECO:0008006" key="4">
    <source>
        <dbReference type="Google" id="ProtNLM"/>
    </source>
</evidence>
<protein>
    <recommendedName>
        <fullName evidence="4">Recombinase domain-containing protein</fullName>
    </recommendedName>
</protein>
<reference evidence="2 3" key="1">
    <citation type="submission" date="2021-02" db="EMBL/GenBank/DDBJ databases">
        <title>Complete genome of Desulfoluna sp. strain ASN36.</title>
        <authorList>
            <person name="Takahashi A."/>
            <person name="Kojima H."/>
            <person name="Fukui M."/>
        </authorList>
    </citation>
    <scope>NUCLEOTIDE SEQUENCE [LARGE SCALE GENOMIC DNA]</scope>
    <source>
        <strain evidence="2 3">ASN36</strain>
    </source>
</reference>
<sequence>MKKDVKIRVLFKPGKSKRACKPLSLLGELMESERMELAVQSIMAENLYHIDDKSQNRSVALMSGLIQNRSDKGWVWIKGVIGKGPMKGQTHYWLESDGWAVESADIPGTVLTEPHAILVMDAEMYRKEMKLKAVTTRKPKQVTQWLLKQKKKRSSAMQGNQAPSQPATPVAQPAPPKTAEVRPAPAVKPAVEEKKAPAGNVAPASAPPEPKAAVGTDLDAVARELAAMDAGDKGAYKDRLMEVMTTLKNEGVTQTRIATIFLKEKVPTRSGRGLWSPRMVGDVFKQIEI</sequence>
<proteinExistence type="predicted"/>
<keyword evidence="3" id="KW-1185">Reference proteome</keyword>
<dbReference type="RefSeq" id="WP_236889579.1">
    <property type="nucleotide sequence ID" value="NZ_AP024488.1"/>
</dbReference>
<evidence type="ECO:0000256" key="1">
    <source>
        <dbReference type="SAM" id="MobiDB-lite"/>
    </source>
</evidence>
<feature type="region of interest" description="Disordered" evidence="1">
    <location>
        <begin position="140"/>
        <end position="212"/>
    </location>
</feature>